<evidence type="ECO:0000259" key="1">
    <source>
        <dbReference type="Pfam" id="PF01656"/>
    </source>
</evidence>
<sequence length="225" mass="24943">MSETNQRGLIVAVASTKGGVGKSTLAINLAAEFARLNYKVLLIDADKQRTSAKWFDRRQESISCGESWPHVSCIEKQGHIRQTVIEQAGHYDLVIVDPAGRDSREIRSAFGAADLIYIPTQVSQVDLETLDEVVAVLEDTYELNPDRRVKILVTQAPITPGANELKETKEFVNEYKDEMELSGVVIRSRKIYRTSPRNGSGVVECADSKAKAEIQLLAQEILQNA</sequence>
<dbReference type="RefSeq" id="WP_215822423.1">
    <property type="nucleotide sequence ID" value="NZ_JAGSOY010000165.1"/>
</dbReference>
<accession>A0ABS5ZJP2</accession>
<dbReference type="Gene3D" id="3.40.50.300">
    <property type="entry name" value="P-loop containing nucleotide triphosphate hydrolases"/>
    <property type="match status" value="1"/>
</dbReference>
<dbReference type="Pfam" id="PF01656">
    <property type="entry name" value="CbiA"/>
    <property type="match status" value="1"/>
</dbReference>
<evidence type="ECO:0000313" key="2">
    <source>
        <dbReference type="EMBL" id="MBU2714155.1"/>
    </source>
</evidence>
<dbReference type="InterPro" id="IPR050678">
    <property type="entry name" value="DNA_Partitioning_ATPase"/>
</dbReference>
<feature type="domain" description="CobQ/CobB/MinD/ParA nucleotide binding" evidence="1">
    <location>
        <begin position="11"/>
        <end position="197"/>
    </location>
</feature>
<proteinExistence type="predicted"/>
<evidence type="ECO:0000313" key="3">
    <source>
        <dbReference type="Proteomes" id="UP000690515"/>
    </source>
</evidence>
<dbReference type="EMBL" id="JAGSOY010000165">
    <property type="protein sequence ID" value="MBU2714155.1"/>
    <property type="molecule type" value="Genomic_DNA"/>
</dbReference>
<dbReference type="InterPro" id="IPR027417">
    <property type="entry name" value="P-loop_NTPase"/>
</dbReference>
<reference evidence="2 3" key="1">
    <citation type="submission" date="2021-04" db="EMBL/GenBank/DDBJ databases">
        <authorList>
            <person name="Pira H."/>
            <person name="Risdian C."/>
            <person name="Wink J."/>
        </authorList>
    </citation>
    <scope>NUCLEOTIDE SEQUENCE [LARGE SCALE GENOMIC DNA]</scope>
    <source>
        <strain evidence="2 3">WH53</strain>
    </source>
</reference>
<dbReference type="PANTHER" id="PTHR13696">
    <property type="entry name" value="P-LOOP CONTAINING NUCLEOSIDE TRIPHOSPHATE HYDROLASE"/>
    <property type="match status" value="1"/>
</dbReference>
<gene>
    <name evidence="2" type="ORF">KCG35_24195</name>
</gene>
<dbReference type="SUPFAM" id="SSF52540">
    <property type="entry name" value="P-loop containing nucleoside triphosphate hydrolases"/>
    <property type="match status" value="1"/>
</dbReference>
<dbReference type="InterPro" id="IPR002586">
    <property type="entry name" value="CobQ/CobB/MinD/ParA_Nub-bd_dom"/>
</dbReference>
<dbReference type="PANTHER" id="PTHR13696:SF96">
    <property type="entry name" value="COBQ_COBB_MIND_PARA NUCLEOTIDE BINDING DOMAIN-CONTAINING PROTEIN"/>
    <property type="match status" value="1"/>
</dbReference>
<comment type="caution">
    <text evidence="2">The sequence shown here is derived from an EMBL/GenBank/DDBJ whole genome shotgun (WGS) entry which is preliminary data.</text>
</comment>
<dbReference type="PIRSF" id="PIRSF009320">
    <property type="entry name" value="Nuc_binding_HP_1000"/>
    <property type="match status" value="1"/>
</dbReference>
<protein>
    <submittedName>
        <fullName evidence="2">AAA family ATPase</fullName>
    </submittedName>
</protein>
<dbReference type="CDD" id="cd02042">
    <property type="entry name" value="ParAB_family"/>
    <property type="match status" value="1"/>
</dbReference>
<name>A0ABS5ZJP2_9GAMM</name>
<keyword evidence="3" id="KW-1185">Reference proteome</keyword>
<organism evidence="2 3">
    <name type="scientific">Zooshikella harenae</name>
    <dbReference type="NCBI Taxonomy" id="2827238"/>
    <lineage>
        <taxon>Bacteria</taxon>
        <taxon>Pseudomonadati</taxon>
        <taxon>Pseudomonadota</taxon>
        <taxon>Gammaproteobacteria</taxon>
        <taxon>Oceanospirillales</taxon>
        <taxon>Zooshikellaceae</taxon>
        <taxon>Zooshikella</taxon>
    </lineage>
</organism>
<dbReference type="Proteomes" id="UP000690515">
    <property type="component" value="Unassembled WGS sequence"/>
</dbReference>